<feature type="compositionally biased region" description="Basic residues" evidence="2">
    <location>
        <begin position="157"/>
        <end position="166"/>
    </location>
</feature>
<evidence type="ECO:0000313" key="3">
    <source>
        <dbReference type="EMBL" id="KAI8033869.1"/>
    </source>
</evidence>
<dbReference type="EMBL" id="JAMKOV010000094">
    <property type="protein sequence ID" value="KAI8033869.1"/>
    <property type="molecule type" value="Genomic_DNA"/>
</dbReference>
<evidence type="ECO:0000313" key="4">
    <source>
        <dbReference type="Proteomes" id="UP001059596"/>
    </source>
</evidence>
<sequence>MAEKKPEDNSKGLQDTASTNANRPSRLEAQHRQQDQNNTLFAQLFASLQLEQQKLRDLEQRRSKLTEELKNLKALLLAENQKLKQSVAPIHGNPIPSANFTARTLPNKASTSRNAPSIGKSIPLERRASSKSVKIAEPPSQTLTIRERPRASSNRSLQKRRNRKGLKAPATKTKQRTPLGYISNAREDMLGMADEITSVGCNLQTLEHRRSDREDREDIDEVLISLPALFTFLDAQTESQESDPSSDTGEAPLSSITSDQDPNFYLPSAISLFENLLGIDARPPSLTLDLPLVGISECSAIVAEVISNATETGNDLELTTT</sequence>
<evidence type="ECO:0000256" key="1">
    <source>
        <dbReference type="SAM" id="Coils"/>
    </source>
</evidence>
<feature type="coiled-coil region" evidence="1">
    <location>
        <begin position="41"/>
        <end position="86"/>
    </location>
</feature>
<feature type="region of interest" description="Disordered" evidence="2">
    <location>
        <begin position="106"/>
        <end position="177"/>
    </location>
</feature>
<dbReference type="OrthoDB" id="7865766at2759"/>
<proteinExistence type="predicted"/>
<name>A0A9P9YC91_9MUSC</name>
<keyword evidence="4" id="KW-1185">Reference proteome</keyword>
<protein>
    <submittedName>
        <fullName evidence="3">Uncharacterized protein</fullName>
    </submittedName>
</protein>
<keyword evidence="1" id="KW-0175">Coiled coil</keyword>
<dbReference type="Proteomes" id="UP001059596">
    <property type="component" value="Unassembled WGS sequence"/>
</dbReference>
<reference evidence="3" key="1">
    <citation type="journal article" date="2023" name="Genome Biol. Evol.">
        <title>Long-read-based Genome Assembly of Drosophila gunungcola Reveals Fewer Chemosensory Genes in Flower-breeding Species.</title>
        <authorList>
            <person name="Negi A."/>
            <person name="Liao B.Y."/>
            <person name="Yeh S.D."/>
        </authorList>
    </citation>
    <scope>NUCLEOTIDE SEQUENCE</scope>
    <source>
        <strain evidence="3">Sukarami</strain>
    </source>
</reference>
<feature type="compositionally biased region" description="Basic and acidic residues" evidence="2">
    <location>
        <begin position="25"/>
        <end position="34"/>
    </location>
</feature>
<feature type="compositionally biased region" description="Basic and acidic residues" evidence="2">
    <location>
        <begin position="1"/>
        <end position="10"/>
    </location>
</feature>
<organism evidence="3 4">
    <name type="scientific">Drosophila gunungcola</name>
    <name type="common">fruit fly</name>
    <dbReference type="NCBI Taxonomy" id="103775"/>
    <lineage>
        <taxon>Eukaryota</taxon>
        <taxon>Metazoa</taxon>
        <taxon>Ecdysozoa</taxon>
        <taxon>Arthropoda</taxon>
        <taxon>Hexapoda</taxon>
        <taxon>Insecta</taxon>
        <taxon>Pterygota</taxon>
        <taxon>Neoptera</taxon>
        <taxon>Endopterygota</taxon>
        <taxon>Diptera</taxon>
        <taxon>Brachycera</taxon>
        <taxon>Muscomorpha</taxon>
        <taxon>Ephydroidea</taxon>
        <taxon>Drosophilidae</taxon>
        <taxon>Drosophila</taxon>
        <taxon>Sophophora</taxon>
    </lineage>
</organism>
<dbReference type="AlphaFoldDB" id="A0A9P9YC91"/>
<feature type="compositionally biased region" description="Polar residues" evidence="2">
    <location>
        <begin position="106"/>
        <end position="115"/>
    </location>
</feature>
<feature type="region of interest" description="Disordered" evidence="2">
    <location>
        <begin position="236"/>
        <end position="260"/>
    </location>
</feature>
<feature type="compositionally biased region" description="Polar residues" evidence="2">
    <location>
        <begin position="11"/>
        <end position="23"/>
    </location>
</feature>
<evidence type="ECO:0000256" key="2">
    <source>
        <dbReference type="SAM" id="MobiDB-lite"/>
    </source>
</evidence>
<comment type="caution">
    <text evidence="3">The sequence shown here is derived from an EMBL/GenBank/DDBJ whole genome shotgun (WGS) entry which is preliminary data.</text>
</comment>
<gene>
    <name evidence="3" type="ORF">M5D96_013365</name>
</gene>
<accession>A0A9P9YC91</accession>
<feature type="region of interest" description="Disordered" evidence="2">
    <location>
        <begin position="1"/>
        <end position="38"/>
    </location>
</feature>